<name>A0A494WVV6_9FIRM</name>
<reference evidence="1 2" key="1">
    <citation type="submission" date="2018-10" db="EMBL/GenBank/DDBJ databases">
        <authorList>
            <person name="Grouzdev D.S."/>
            <person name="Krutkina M.S."/>
            <person name="Tourova T.P."/>
            <person name="Nazina T.N."/>
        </authorList>
    </citation>
    <scope>NUCLEOTIDE SEQUENCE [LARGE SCALE GENOMIC DNA]</scope>
    <source>
        <strain evidence="1 2">435</strain>
    </source>
</reference>
<dbReference type="RefSeq" id="WP_121451585.1">
    <property type="nucleotide sequence ID" value="NZ_RBWE01000001.1"/>
</dbReference>
<dbReference type="OrthoDB" id="9859376at2"/>
<accession>A0A494WVV6</accession>
<protein>
    <submittedName>
        <fullName evidence="1">Uncharacterized protein</fullName>
    </submittedName>
</protein>
<organism evidence="1 2">
    <name type="scientific">Desulfofundulus salinus</name>
    <dbReference type="NCBI Taxonomy" id="2419843"/>
    <lineage>
        <taxon>Bacteria</taxon>
        <taxon>Bacillati</taxon>
        <taxon>Bacillota</taxon>
        <taxon>Clostridia</taxon>
        <taxon>Eubacteriales</taxon>
        <taxon>Peptococcaceae</taxon>
        <taxon>Desulfofundulus</taxon>
    </lineage>
</organism>
<comment type="caution">
    <text evidence="1">The sequence shown here is derived from an EMBL/GenBank/DDBJ whole genome shotgun (WGS) entry which is preliminary data.</text>
</comment>
<evidence type="ECO:0000313" key="2">
    <source>
        <dbReference type="Proteomes" id="UP000271256"/>
    </source>
</evidence>
<dbReference type="AlphaFoldDB" id="A0A494WVV6"/>
<sequence length="169" mass="19379">MRVIEHNGRLKVDWQAVRNRNKGCICVEKDYQFPGGFYLRHKETPYYLTASRYDIECMIENALAALGLNTGPIIVPTREQADMINMMIQPTMEVLDTRLPGANGWFLNLLWAVLGKVKVHPRAVNIADGAQSAINGLEGQDDMLQRFLFELTPEEREKLWAVVSEWCQR</sequence>
<proteinExistence type="predicted"/>
<dbReference type="EMBL" id="RBWE01000001">
    <property type="protein sequence ID" value="RKO67171.1"/>
    <property type="molecule type" value="Genomic_DNA"/>
</dbReference>
<dbReference type="Proteomes" id="UP000271256">
    <property type="component" value="Unassembled WGS sequence"/>
</dbReference>
<keyword evidence="2" id="KW-1185">Reference proteome</keyword>
<evidence type="ECO:0000313" key="1">
    <source>
        <dbReference type="EMBL" id="RKO67171.1"/>
    </source>
</evidence>
<gene>
    <name evidence="1" type="ORF">D7024_09555</name>
</gene>